<evidence type="ECO:0000256" key="2">
    <source>
        <dbReference type="ARBA" id="ARBA00006825"/>
    </source>
</evidence>
<feature type="binding site" evidence="9">
    <location>
        <position position="212"/>
    </location>
    <ligand>
        <name>1-deoxy-D-xylulose 5-phosphate</name>
        <dbReference type="ChEBI" id="CHEBI:57792"/>
    </ligand>
</feature>
<feature type="binding site" evidence="9">
    <location>
        <position position="13"/>
    </location>
    <ligand>
        <name>NADPH</name>
        <dbReference type="ChEBI" id="CHEBI:57783"/>
    </ligand>
</feature>
<feature type="binding site" evidence="9">
    <location>
        <position position="216"/>
    </location>
    <ligand>
        <name>1-deoxy-D-xylulose 5-phosphate</name>
        <dbReference type="ChEBI" id="CHEBI:57792"/>
    </ligand>
</feature>
<feature type="binding site" evidence="9">
    <location>
        <position position="41"/>
    </location>
    <ligand>
        <name>NADPH</name>
        <dbReference type="ChEBI" id="CHEBI:57783"/>
    </ligand>
</feature>
<gene>
    <name evidence="9" type="primary">dxr</name>
    <name evidence="13" type="ORF">O0235_14520</name>
</gene>
<comment type="pathway">
    <text evidence="1 9">Isoprenoid biosynthesis; isopentenyl diphosphate biosynthesis via DXP pathway; isopentenyl diphosphate from 1-deoxy-D-xylulose 5-phosphate: step 1/6.</text>
</comment>
<evidence type="ECO:0000256" key="5">
    <source>
        <dbReference type="ARBA" id="ARBA00023002"/>
    </source>
</evidence>
<feature type="binding site" evidence="9">
    <location>
        <position position="213"/>
    </location>
    <ligand>
        <name>1-deoxy-D-xylulose 5-phosphate</name>
        <dbReference type="ChEBI" id="CHEBI:57792"/>
    </ligand>
</feature>
<keyword evidence="6 9" id="KW-0464">Manganese</keyword>
<evidence type="ECO:0000256" key="8">
    <source>
        <dbReference type="ARBA" id="ARBA00048543"/>
    </source>
</evidence>
<evidence type="ECO:0000256" key="7">
    <source>
        <dbReference type="ARBA" id="ARBA00023229"/>
    </source>
</evidence>
<keyword evidence="14" id="KW-1185">Reference proteome</keyword>
<feature type="binding site" evidence="9">
    <location>
        <position position="120"/>
    </location>
    <ligand>
        <name>1-deoxy-D-xylulose 5-phosphate</name>
        <dbReference type="ChEBI" id="CHEBI:57792"/>
    </ligand>
</feature>
<dbReference type="SUPFAM" id="SSF69055">
    <property type="entry name" value="1-deoxy-D-xylulose-5-phosphate reductoisomerase, C-terminal domain"/>
    <property type="match status" value="1"/>
</dbReference>
<evidence type="ECO:0000313" key="14">
    <source>
        <dbReference type="Proteomes" id="UP001212803"/>
    </source>
</evidence>
<evidence type="ECO:0000256" key="4">
    <source>
        <dbReference type="ARBA" id="ARBA00022857"/>
    </source>
</evidence>
<evidence type="ECO:0000256" key="1">
    <source>
        <dbReference type="ARBA" id="ARBA00005094"/>
    </source>
</evidence>
<proteinExistence type="inferred from homology"/>
<dbReference type="NCBIfam" id="TIGR00243">
    <property type="entry name" value="Dxr"/>
    <property type="match status" value="1"/>
</dbReference>
<dbReference type="EMBL" id="CP115149">
    <property type="protein sequence ID" value="WBL35961.1"/>
    <property type="molecule type" value="Genomic_DNA"/>
</dbReference>
<accession>A0ABY7M5Z5</accession>
<feature type="binding site" evidence="9">
    <location>
        <position position="145"/>
    </location>
    <ligand>
        <name>Mn(2+)</name>
        <dbReference type="ChEBI" id="CHEBI:29035"/>
    </ligand>
</feature>
<comment type="caution">
    <text evidence="9">Lacks conserved residue(s) required for the propagation of feature annotation.</text>
</comment>
<feature type="binding site" evidence="9">
    <location>
        <position position="171"/>
    </location>
    <ligand>
        <name>1-deoxy-D-xylulose 5-phosphate</name>
        <dbReference type="ChEBI" id="CHEBI:57792"/>
    </ligand>
</feature>
<dbReference type="SUPFAM" id="SSF55347">
    <property type="entry name" value="Glyceraldehyde-3-phosphate dehydrogenase-like, C-terminal domain"/>
    <property type="match status" value="1"/>
</dbReference>
<dbReference type="Proteomes" id="UP001212803">
    <property type="component" value="Chromosome"/>
</dbReference>
<dbReference type="InterPro" id="IPR013644">
    <property type="entry name" value="DXP_reductoisomerase_C"/>
</dbReference>
<comment type="catalytic activity">
    <reaction evidence="8">
        <text>2-C-methyl-D-erythritol 4-phosphate + NADP(+) = 1-deoxy-D-xylulose 5-phosphate + NADPH + H(+)</text>
        <dbReference type="Rhea" id="RHEA:13717"/>
        <dbReference type="ChEBI" id="CHEBI:15378"/>
        <dbReference type="ChEBI" id="CHEBI:57783"/>
        <dbReference type="ChEBI" id="CHEBI:57792"/>
        <dbReference type="ChEBI" id="CHEBI:58262"/>
        <dbReference type="ChEBI" id="CHEBI:58349"/>
        <dbReference type="EC" id="1.1.1.267"/>
    </reaction>
    <physiologicalReaction direction="right-to-left" evidence="8">
        <dbReference type="Rhea" id="RHEA:13719"/>
    </physiologicalReaction>
</comment>
<sequence>MNAPRRIAVLGSTGSIGRQALDVIARSAGRFAAVALAGGGNTALLAEQVALHRPRYVHAPAPCAALETAAAASGARFAPPEEVAAAPDVDIVLVATAGAAGLLPTLAALRAGKPVAIANKEVLVMAGHLVRRAMAEGGGDLRPVDSEHSAIWQCLWGETPGTVRRIILTASGGAFRDLSMEQLAAVTPEQALDHPTWKMGRKITVDSATLMNKGMETIEAMWLFDVPMAAVDVVLHRESIVHSLVEFSDGSVKAQLGVPDMRLPIQLALSYPERMPEPAVPLLDLAAAGALHFGRPDTERFPCLRLAMEAGRAGGTVPAAMAAADEVAVERFLSREIGFLDIPRIIERVLEQHRPVADPSLDEVLAADAEARRLAAAVPAGVPA</sequence>
<dbReference type="InterPro" id="IPR026877">
    <property type="entry name" value="DXPR_C"/>
</dbReference>
<evidence type="ECO:0000313" key="13">
    <source>
        <dbReference type="EMBL" id="WBL35961.1"/>
    </source>
</evidence>
<dbReference type="PANTHER" id="PTHR30525">
    <property type="entry name" value="1-DEOXY-D-XYLULOSE 5-PHOSPHATE REDUCTOISOMERASE"/>
    <property type="match status" value="1"/>
</dbReference>
<evidence type="ECO:0000259" key="12">
    <source>
        <dbReference type="Pfam" id="PF13288"/>
    </source>
</evidence>
<comment type="function">
    <text evidence="9">Catalyzes the NADPH-dependent rearrangement and reduction of 1-deoxy-D-xylulose-5-phosphate (DXP) to 2-C-methyl-D-erythritol 4-phosphate (MEP).</text>
</comment>
<name>A0ABY7M5Z5_9CHLR</name>
<keyword evidence="5 9" id="KW-0560">Oxidoreductase</keyword>
<feature type="binding site" evidence="9">
    <location>
        <position position="121"/>
    </location>
    <ligand>
        <name>NADPH</name>
        <dbReference type="ChEBI" id="CHEBI:57783"/>
    </ligand>
</feature>
<evidence type="ECO:0000256" key="6">
    <source>
        <dbReference type="ARBA" id="ARBA00023211"/>
    </source>
</evidence>
<dbReference type="InterPro" id="IPR013512">
    <property type="entry name" value="DXP_reductoisomerase_N"/>
</dbReference>
<dbReference type="SUPFAM" id="SSF51735">
    <property type="entry name" value="NAD(P)-binding Rossmann-fold domains"/>
    <property type="match status" value="1"/>
</dbReference>
<comment type="cofactor">
    <cofactor evidence="9">
        <name>Mg(2+)</name>
        <dbReference type="ChEBI" id="CHEBI:18420"/>
    </cofactor>
    <cofactor evidence="9">
        <name>Mn(2+)</name>
        <dbReference type="ChEBI" id="CHEBI:29035"/>
    </cofactor>
</comment>
<evidence type="ECO:0000256" key="9">
    <source>
        <dbReference type="HAMAP-Rule" id="MF_00183"/>
    </source>
</evidence>
<feature type="domain" description="DXP reductoisomerase C-terminal" evidence="12">
    <location>
        <begin position="256"/>
        <end position="373"/>
    </location>
</feature>
<dbReference type="GO" id="GO:0030604">
    <property type="term" value="F:1-deoxy-D-xylulose-5-phosphate reductoisomerase activity"/>
    <property type="evidence" value="ECO:0007669"/>
    <property type="project" value="UniProtKB-EC"/>
</dbReference>
<protein>
    <recommendedName>
        <fullName evidence="9">1-deoxy-D-xylulose 5-phosphate reductoisomerase</fullName>
        <shortName evidence="9">DXP reductoisomerase</shortName>
        <ecNumber evidence="9">1.1.1.267</ecNumber>
    </recommendedName>
    <alternativeName>
        <fullName evidence="9">1-deoxyxylulose-5-phosphate reductoisomerase</fullName>
    </alternativeName>
    <alternativeName>
        <fullName evidence="9">2-C-methyl-D-erythritol 4-phosphate synthase</fullName>
    </alternativeName>
</protein>
<dbReference type="PIRSF" id="PIRSF006205">
    <property type="entry name" value="Dxp_reductismrs"/>
    <property type="match status" value="1"/>
</dbReference>
<dbReference type="EC" id="1.1.1.267" evidence="9"/>
<feature type="binding site" evidence="9">
    <location>
        <position position="147"/>
    </location>
    <ligand>
        <name>1-deoxy-D-xylulose 5-phosphate</name>
        <dbReference type="ChEBI" id="CHEBI:57792"/>
    </ligand>
</feature>
<dbReference type="Pfam" id="PF02670">
    <property type="entry name" value="DXP_reductoisom"/>
    <property type="match status" value="1"/>
</dbReference>
<feature type="binding site" evidence="9">
    <location>
        <position position="194"/>
    </location>
    <ligand>
        <name>1-deoxy-D-xylulose 5-phosphate</name>
        <dbReference type="ChEBI" id="CHEBI:57792"/>
    </ligand>
</feature>
<dbReference type="RefSeq" id="WP_270056486.1">
    <property type="nucleotide sequence ID" value="NZ_CP115149.1"/>
</dbReference>
<feature type="domain" description="1-deoxy-D-xylulose 5-phosphate reductoisomerase N-terminal" evidence="10">
    <location>
        <begin position="7"/>
        <end position="127"/>
    </location>
</feature>
<feature type="binding site" evidence="9">
    <location>
        <position position="216"/>
    </location>
    <ligand>
        <name>Mn(2+)</name>
        <dbReference type="ChEBI" id="CHEBI:29035"/>
    </ligand>
</feature>
<feature type="binding site" evidence="9">
    <location>
        <position position="15"/>
    </location>
    <ligand>
        <name>NADPH</name>
        <dbReference type="ChEBI" id="CHEBI:57783"/>
    </ligand>
</feature>
<evidence type="ECO:0000259" key="10">
    <source>
        <dbReference type="Pfam" id="PF02670"/>
    </source>
</evidence>
<keyword evidence="7 9" id="KW-0414">Isoprene biosynthesis</keyword>
<feature type="binding site" evidence="9">
    <location>
        <position position="119"/>
    </location>
    <ligand>
        <name>NADPH</name>
        <dbReference type="ChEBI" id="CHEBI:57783"/>
    </ligand>
</feature>
<dbReference type="InterPro" id="IPR036169">
    <property type="entry name" value="DXPR_C_sf"/>
</dbReference>
<dbReference type="HAMAP" id="MF_00183">
    <property type="entry name" value="DXP_reductoisom"/>
    <property type="match status" value="1"/>
</dbReference>
<feature type="binding site" evidence="9">
    <location>
        <position position="39"/>
    </location>
    <ligand>
        <name>NADPH</name>
        <dbReference type="ChEBI" id="CHEBI:57783"/>
    </ligand>
</feature>
<evidence type="ECO:0000256" key="3">
    <source>
        <dbReference type="ARBA" id="ARBA00022723"/>
    </source>
</evidence>
<keyword evidence="4 9" id="KW-0521">NADP</keyword>
<feature type="domain" description="1-deoxy-D-xylulose 5-phosphate reductoisomerase C-terminal" evidence="11">
    <location>
        <begin position="142"/>
        <end position="224"/>
    </location>
</feature>
<comment type="similarity">
    <text evidence="2 9">Belongs to the DXR family.</text>
</comment>
<feature type="binding site" evidence="9">
    <location>
        <position position="16"/>
    </location>
    <ligand>
        <name>NADPH</name>
        <dbReference type="ChEBI" id="CHEBI:57783"/>
    </ligand>
</feature>
<feature type="binding site" evidence="9">
    <location>
        <position position="146"/>
    </location>
    <ligand>
        <name>1-deoxy-D-xylulose 5-phosphate</name>
        <dbReference type="ChEBI" id="CHEBI:57792"/>
    </ligand>
</feature>
<organism evidence="13 14">
    <name type="scientific">Tepidiforma flava</name>
    <dbReference type="NCBI Taxonomy" id="3004094"/>
    <lineage>
        <taxon>Bacteria</taxon>
        <taxon>Bacillati</taxon>
        <taxon>Chloroflexota</taxon>
        <taxon>Tepidiformia</taxon>
        <taxon>Tepidiformales</taxon>
        <taxon>Tepidiformaceae</taxon>
        <taxon>Tepidiforma</taxon>
    </lineage>
</organism>
<dbReference type="Pfam" id="PF13288">
    <property type="entry name" value="DXPR_C"/>
    <property type="match status" value="1"/>
</dbReference>
<dbReference type="Gene3D" id="1.10.1740.10">
    <property type="match status" value="1"/>
</dbReference>
<dbReference type="Pfam" id="PF08436">
    <property type="entry name" value="DXP_redisom_C"/>
    <property type="match status" value="1"/>
</dbReference>
<dbReference type="InterPro" id="IPR036291">
    <property type="entry name" value="NAD(P)-bd_dom_sf"/>
</dbReference>
<reference evidence="13 14" key="1">
    <citation type="journal article" date="2023" name="ISME J.">
        <title>Thermophilic Dehalococcoidia with unusual traits shed light on an unexpected past.</title>
        <authorList>
            <person name="Palmer M."/>
            <person name="Covington J.K."/>
            <person name="Zhou E.M."/>
            <person name="Thomas S.C."/>
            <person name="Habib N."/>
            <person name="Seymour C.O."/>
            <person name="Lai D."/>
            <person name="Johnston J."/>
            <person name="Hashimi A."/>
            <person name="Jiao J.Y."/>
            <person name="Muok A.R."/>
            <person name="Liu L."/>
            <person name="Xian W.D."/>
            <person name="Zhi X.Y."/>
            <person name="Li M.M."/>
            <person name="Silva L.P."/>
            <person name="Bowen B.P."/>
            <person name="Louie K."/>
            <person name="Briegel A."/>
            <person name="Pett-Ridge J."/>
            <person name="Weber P.K."/>
            <person name="Tocheva E.I."/>
            <person name="Woyke T."/>
            <person name="Northen T.R."/>
            <person name="Mayali X."/>
            <person name="Li W.J."/>
            <person name="Hedlund B.P."/>
        </authorList>
    </citation>
    <scope>NUCLEOTIDE SEQUENCE [LARGE SCALE GENOMIC DNA]</scope>
    <source>
        <strain evidence="13 14">YIM 72310</strain>
    </source>
</reference>
<keyword evidence="9" id="KW-0460">Magnesium</keyword>
<keyword evidence="3 9" id="KW-0479">Metal-binding</keyword>
<dbReference type="NCBIfam" id="NF009114">
    <property type="entry name" value="PRK12464.1"/>
    <property type="match status" value="1"/>
</dbReference>
<dbReference type="PANTHER" id="PTHR30525:SF0">
    <property type="entry name" value="1-DEOXY-D-XYLULOSE 5-PHOSPHATE REDUCTOISOMERASE, CHLOROPLASTIC"/>
    <property type="match status" value="1"/>
</dbReference>
<evidence type="ECO:0000259" key="11">
    <source>
        <dbReference type="Pfam" id="PF08436"/>
    </source>
</evidence>
<dbReference type="InterPro" id="IPR003821">
    <property type="entry name" value="DXP_reductoisomerase"/>
</dbReference>
<feature type="binding site" evidence="9">
    <location>
        <position position="200"/>
    </location>
    <ligand>
        <name>NADPH</name>
        <dbReference type="ChEBI" id="CHEBI:57783"/>
    </ligand>
</feature>
<feature type="binding site" evidence="9">
    <location>
        <position position="14"/>
    </location>
    <ligand>
        <name>NADPH</name>
        <dbReference type="ChEBI" id="CHEBI:57783"/>
    </ligand>
</feature>
<feature type="binding site" evidence="9">
    <location>
        <position position="207"/>
    </location>
    <ligand>
        <name>1-deoxy-D-xylulose 5-phosphate</name>
        <dbReference type="ChEBI" id="CHEBI:57792"/>
    </ligand>
</feature>
<feature type="binding site" evidence="9">
    <location>
        <position position="147"/>
    </location>
    <ligand>
        <name>Mn(2+)</name>
        <dbReference type="ChEBI" id="CHEBI:29035"/>
    </ligand>
</feature>
<dbReference type="Gene3D" id="3.40.50.720">
    <property type="entry name" value="NAD(P)-binding Rossmann-like Domain"/>
    <property type="match status" value="1"/>
</dbReference>